<gene>
    <name evidence="2" type="ORF">SAMN04488540_11222</name>
</gene>
<dbReference type="Proteomes" id="UP000199527">
    <property type="component" value="Unassembled WGS sequence"/>
</dbReference>
<evidence type="ECO:0000313" key="2">
    <source>
        <dbReference type="EMBL" id="SDJ70671.1"/>
    </source>
</evidence>
<sequence>MGLQWYLMGMLTVVAWNAVSSIGARYWLDWRAYLGLAASAALVWLTIGWSWASFAEGEAQSGAMGLMIFGLGGLLTLSCTWRYFIAPRPRLLKR</sequence>
<proteinExistence type="predicted"/>
<reference evidence="3" key="1">
    <citation type="submission" date="2016-10" db="EMBL/GenBank/DDBJ databases">
        <authorList>
            <person name="Varghese N."/>
            <person name="Submissions S."/>
        </authorList>
    </citation>
    <scope>NUCLEOTIDE SEQUENCE [LARGE SCALE GENOMIC DNA]</scope>
    <source>
        <strain evidence="3">DSM 23317</strain>
    </source>
</reference>
<name>A0A1G8VX47_9GAMM</name>
<feature type="transmembrane region" description="Helical" evidence="1">
    <location>
        <begin position="33"/>
        <end position="52"/>
    </location>
</feature>
<dbReference type="AlphaFoldDB" id="A0A1G8VX47"/>
<organism evidence="2 3">
    <name type="scientific">Ferrimonas sediminum</name>
    <dbReference type="NCBI Taxonomy" id="718193"/>
    <lineage>
        <taxon>Bacteria</taxon>
        <taxon>Pseudomonadati</taxon>
        <taxon>Pseudomonadota</taxon>
        <taxon>Gammaproteobacteria</taxon>
        <taxon>Alteromonadales</taxon>
        <taxon>Ferrimonadaceae</taxon>
        <taxon>Ferrimonas</taxon>
    </lineage>
</organism>
<dbReference type="EMBL" id="FNEM01000012">
    <property type="protein sequence ID" value="SDJ70671.1"/>
    <property type="molecule type" value="Genomic_DNA"/>
</dbReference>
<feature type="transmembrane region" description="Helical" evidence="1">
    <location>
        <begin position="6"/>
        <end position="28"/>
    </location>
</feature>
<accession>A0A1G8VX47</accession>
<keyword evidence="1" id="KW-0812">Transmembrane</keyword>
<keyword evidence="3" id="KW-1185">Reference proteome</keyword>
<evidence type="ECO:0000313" key="3">
    <source>
        <dbReference type="Proteomes" id="UP000199527"/>
    </source>
</evidence>
<protein>
    <submittedName>
        <fullName evidence="2">Uncharacterized protein</fullName>
    </submittedName>
</protein>
<feature type="transmembrane region" description="Helical" evidence="1">
    <location>
        <begin position="64"/>
        <end position="85"/>
    </location>
</feature>
<evidence type="ECO:0000256" key="1">
    <source>
        <dbReference type="SAM" id="Phobius"/>
    </source>
</evidence>
<keyword evidence="1" id="KW-0472">Membrane</keyword>
<keyword evidence="1" id="KW-1133">Transmembrane helix</keyword>